<dbReference type="PANTHER" id="PTHR11063:SF8">
    <property type="entry name" value="DELTA-1-PYRROLINE-5-CARBOXYLATE SYNTHASE"/>
    <property type="match status" value="1"/>
</dbReference>
<keyword evidence="4" id="KW-0808">Transferase</keyword>
<dbReference type="GO" id="GO:0004349">
    <property type="term" value="F:glutamate 5-kinase activity"/>
    <property type="evidence" value="ECO:0007669"/>
    <property type="project" value="InterPro"/>
</dbReference>
<name>A0A024UIN3_9STRA</name>
<dbReference type="SUPFAM" id="SSF53720">
    <property type="entry name" value="ALDH-like"/>
    <property type="match status" value="1"/>
</dbReference>
<dbReference type="HAMAP" id="MF_00456">
    <property type="entry name" value="ProB"/>
    <property type="match status" value="1"/>
</dbReference>
<keyword evidence="3" id="KW-0641">Proline biosynthesis</keyword>
<dbReference type="AlphaFoldDB" id="A0A024UIN3"/>
<keyword evidence="1" id="KW-0963">Cytoplasm</keyword>
<dbReference type="VEuPathDB" id="FungiDB:H310_03643"/>
<evidence type="ECO:0000256" key="7">
    <source>
        <dbReference type="ARBA" id="ARBA00022840"/>
    </source>
</evidence>
<evidence type="ECO:0000259" key="8">
    <source>
        <dbReference type="Pfam" id="PF00696"/>
    </source>
</evidence>
<dbReference type="eggNOG" id="KOG4165">
    <property type="taxonomic scope" value="Eukaryota"/>
</dbReference>
<dbReference type="Pfam" id="PF00696">
    <property type="entry name" value="AA_kinase"/>
    <property type="match status" value="1"/>
</dbReference>
<dbReference type="GO" id="GO:0008652">
    <property type="term" value="P:amino acid biosynthetic process"/>
    <property type="evidence" value="ECO:0007669"/>
    <property type="project" value="UniProtKB-KW"/>
</dbReference>
<sequence length="582" mass="61956">MPSQRNLARKDFVHAKRIVIKMGTSVVSTNGEPALGRLASLVEQISMLKRQGKEVLLVTSGSIGIGRKKLHKQLLLSASLRMHVQGGTAQHHALDAKKGAMAAAGQVGLMALYETLFSMYDVACSQVLVTDAEFRTPEHRANIRDTLLHLLEMDVLPIVNENDAISAGLYRDDEGVFTDNDSLAALIAGETSANLLILLTDVDGVFDKPPSEPHAKVLSVFGASTSDGSIVFGEKSSVGRGGMQAKIQSANRAINQGVNAVVIASGFKYGILDTIMKGAAVGTLFVPNPSALMPANPPEEMALAARDGSRALLKLSSGERAAIVRRLARLLVDESPRILAANQQDLDAAGSTLDPQLRSRLKLTHAKLVTLAQGIASVADQEEPVGKVVSLMEISTGLVLEQVMTPIGVILVVFESRPDSLPQIAALALRSGNGLLLKGGREARHSNECLHALVQDAIRLEAHDKVSPAVIGLVTTRDDVGALLALDHVVDLCIPRGSNALVSHIKKHTRIPVLGHAEGGRRRQNRLPCRMQRTGKPCAGRASCTARGAPSHTRRTRCGGRDVVCWSSGRKFELASRRAGGA</sequence>
<dbReference type="GO" id="GO:0004350">
    <property type="term" value="F:glutamate-5-semialdehyde dehydrogenase activity"/>
    <property type="evidence" value="ECO:0007669"/>
    <property type="project" value="TreeGrafter"/>
</dbReference>
<dbReference type="Gene3D" id="3.40.1160.10">
    <property type="entry name" value="Acetylglutamate kinase-like"/>
    <property type="match status" value="1"/>
</dbReference>
<dbReference type="Gene3D" id="3.40.605.10">
    <property type="entry name" value="Aldehyde Dehydrogenase, Chain A, domain 1"/>
    <property type="match status" value="1"/>
</dbReference>
<gene>
    <name evidence="9" type="ORF">H310_03643</name>
</gene>
<evidence type="ECO:0000256" key="2">
    <source>
        <dbReference type="ARBA" id="ARBA00022605"/>
    </source>
</evidence>
<dbReference type="PROSITE" id="PS00902">
    <property type="entry name" value="GLUTAMATE_5_KINASE"/>
    <property type="match status" value="1"/>
</dbReference>
<dbReference type="GO" id="GO:0005737">
    <property type="term" value="C:cytoplasm"/>
    <property type="evidence" value="ECO:0007669"/>
    <property type="project" value="InterPro"/>
</dbReference>
<organism evidence="9">
    <name type="scientific">Aphanomyces invadans</name>
    <dbReference type="NCBI Taxonomy" id="157072"/>
    <lineage>
        <taxon>Eukaryota</taxon>
        <taxon>Sar</taxon>
        <taxon>Stramenopiles</taxon>
        <taxon>Oomycota</taxon>
        <taxon>Saprolegniomycetes</taxon>
        <taxon>Saprolegniales</taxon>
        <taxon>Verrucalvaceae</taxon>
        <taxon>Aphanomyces</taxon>
    </lineage>
</organism>
<dbReference type="PANTHER" id="PTHR11063">
    <property type="entry name" value="GLUTAMATE SEMIALDEHYDE DEHYDROGENASE"/>
    <property type="match status" value="1"/>
</dbReference>
<evidence type="ECO:0000256" key="1">
    <source>
        <dbReference type="ARBA" id="ARBA00022490"/>
    </source>
</evidence>
<reference evidence="9" key="1">
    <citation type="submission" date="2013-12" db="EMBL/GenBank/DDBJ databases">
        <title>The Genome Sequence of Aphanomyces invadans NJM9701.</title>
        <authorList>
            <consortium name="The Broad Institute Genomics Platform"/>
            <person name="Russ C."/>
            <person name="Tyler B."/>
            <person name="van West P."/>
            <person name="Dieguez-Uribeondo J."/>
            <person name="Young S.K."/>
            <person name="Zeng Q."/>
            <person name="Gargeya S."/>
            <person name="Fitzgerald M."/>
            <person name="Abouelleil A."/>
            <person name="Alvarado L."/>
            <person name="Chapman S.B."/>
            <person name="Gainer-Dewar J."/>
            <person name="Goldberg J."/>
            <person name="Griggs A."/>
            <person name="Gujja S."/>
            <person name="Hansen M."/>
            <person name="Howarth C."/>
            <person name="Imamovic A."/>
            <person name="Ireland A."/>
            <person name="Larimer J."/>
            <person name="McCowan C."/>
            <person name="Murphy C."/>
            <person name="Pearson M."/>
            <person name="Poon T.W."/>
            <person name="Priest M."/>
            <person name="Roberts A."/>
            <person name="Saif S."/>
            <person name="Shea T."/>
            <person name="Sykes S."/>
            <person name="Wortman J."/>
            <person name="Nusbaum C."/>
            <person name="Birren B."/>
        </authorList>
    </citation>
    <scope>NUCLEOTIDE SEQUENCE [LARGE SCALE GENOMIC DNA]</scope>
    <source>
        <strain evidence="9">NJM9701</strain>
    </source>
</reference>
<evidence type="ECO:0000256" key="3">
    <source>
        <dbReference type="ARBA" id="ARBA00022650"/>
    </source>
</evidence>
<dbReference type="InterPro" id="IPR001057">
    <property type="entry name" value="Glu/AcGlu_kinase"/>
</dbReference>
<evidence type="ECO:0000313" key="9">
    <source>
        <dbReference type="EMBL" id="ETW06045.1"/>
    </source>
</evidence>
<evidence type="ECO:0000256" key="5">
    <source>
        <dbReference type="ARBA" id="ARBA00022741"/>
    </source>
</evidence>
<dbReference type="STRING" id="157072.A0A024UIN3"/>
<dbReference type="InterPro" id="IPR001048">
    <property type="entry name" value="Asp/Glu/Uridylate_kinase"/>
</dbReference>
<dbReference type="InterPro" id="IPR016161">
    <property type="entry name" value="Ald_DH/histidinol_DH"/>
</dbReference>
<dbReference type="FunFam" id="3.40.1160.10:FF:000006">
    <property type="entry name" value="Glutamate 5-kinase"/>
    <property type="match status" value="1"/>
</dbReference>
<dbReference type="InterPro" id="IPR016162">
    <property type="entry name" value="Ald_DH_N"/>
</dbReference>
<dbReference type="OrthoDB" id="1934954at2759"/>
<dbReference type="InterPro" id="IPR036393">
    <property type="entry name" value="AceGlu_kinase-like_sf"/>
</dbReference>
<dbReference type="PRINTS" id="PR00474">
    <property type="entry name" value="GLU5KINASE"/>
</dbReference>
<protein>
    <submittedName>
        <fullName evidence="9">Delta l-pyrroline-5-carboxylate synthetase</fullName>
    </submittedName>
</protein>
<dbReference type="NCBIfam" id="TIGR01027">
    <property type="entry name" value="proB"/>
    <property type="match status" value="1"/>
</dbReference>
<dbReference type="GO" id="GO:0005524">
    <property type="term" value="F:ATP binding"/>
    <property type="evidence" value="ECO:0007669"/>
    <property type="project" value="UniProtKB-KW"/>
</dbReference>
<dbReference type="InterPro" id="IPR019797">
    <property type="entry name" value="Glutamate_5-kinase_CS"/>
</dbReference>
<keyword evidence="2" id="KW-0028">Amino-acid biosynthesis</keyword>
<evidence type="ECO:0000256" key="4">
    <source>
        <dbReference type="ARBA" id="ARBA00022679"/>
    </source>
</evidence>
<dbReference type="EMBL" id="KI913956">
    <property type="protein sequence ID" value="ETW06045.1"/>
    <property type="molecule type" value="Genomic_DNA"/>
</dbReference>
<feature type="domain" description="Aspartate/glutamate/uridylate kinase" evidence="8">
    <location>
        <begin position="16"/>
        <end position="264"/>
    </location>
</feature>
<proteinExistence type="inferred from homology"/>
<keyword evidence="7" id="KW-0067">ATP-binding</keyword>
<accession>A0A024UIN3</accession>
<dbReference type="InterPro" id="IPR005715">
    <property type="entry name" value="Glu_5kinase/COase_Synthase"/>
</dbReference>
<keyword evidence="5" id="KW-0547">Nucleotide-binding</keyword>
<dbReference type="eggNOG" id="KOG1154">
    <property type="taxonomic scope" value="Eukaryota"/>
</dbReference>
<evidence type="ECO:0000256" key="6">
    <source>
        <dbReference type="ARBA" id="ARBA00022777"/>
    </source>
</evidence>
<keyword evidence="6" id="KW-0418">Kinase</keyword>
<dbReference type="SUPFAM" id="SSF53633">
    <property type="entry name" value="Carbamate kinase-like"/>
    <property type="match status" value="1"/>
</dbReference>
<dbReference type="RefSeq" id="XP_008865822.1">
    <property type="nucleotide sequence ID" value="XM_008867600.1"/>
</dbReference>
<dbReference type="GeneID" id="20080693"/>